<reference evidence="1" key="1">
    <citation type="submission" date="2021-02" db="EMBL/GenBank/DDBJ databases">
        <authorList>
            <person name="Nowell W R."/>
        </authorList>
    </citation>
    <scope>NUCLEOTIDE SEQUENCE</scope>
</reference>
<name>A0A813PR17_ADIRI</name>
<dbReference type="Proteomes" id="UP000663852">
    <property type="component" value="Unassembled WGS sequence"/>
</dbReference>
<dbReference type="AlphaFoldDB" id="A0A813PR17"/>
<gene>
    <name evidence="1" type="ORF">EDS130_LOCUS2575</name>
</gene>
<protein>
    <submittedName>
        <fullName evidence="1">Uncharacterized protein</fullName>
    </submittedName>
</protein>
<evidence type="ECO:0000313" key="1">
    <source>
        <dbReference type="EMBL" id="CAF0756483.1"/>
    </source>
</evidence>
<sequence>MHSNKKNKCANAIISNSMELGIARGLTAMNEENVAECNRLADNEIIDINFAELSSKLDSLNPVQCFDILDKLCNKYPSTKKNDALDELILKFVIRFRINGGFFIALKQPADHRQHLIQRLNDTILTNEDNIQKTNLTLADIH</sequence>
<comment type="caution">
    <text evidence="1">The sequence shown here is derived from an EMBL/GenBank/DDBJ whole genome shotgun (WGS) entry which is preliminary data.</text>
</comment>
<organism evidence="1 2">
    <name type="scientific">Adineta ricciae</name>
    <name type="common">Rotifer</name>
    <dbReference type="NCBI Taxonomy" id="249248"/>
    <lineage>
        <taxon>Eukaryota</taxon>
        <taxon>Metazoa</taxon>
        <taxon>Spiralia</taxon>
        <taxon>Gnathifera</taxon>
        <taxon>Rotifera</taxon>
        <taxon>Eurotatoria</taxon>
        <taxon>Bdelloidea</taxon>
        <taxon>Adinetida</taxon>
        <taxon>Adinetidae</taxon>
        <taxon>Adineta</taxon>
    </lineage>
</organism>
<dbReference type="EMBL" id="CAJNOJ010000006">
    <property type="protein sequence ID" value="CAF0756483.1"/>
    <property type="molecule type" value="Genomic_DNA"/>
</dbReference>
<proteinExistence type="predicted"/>
<evidence type="ECO:0000313" key="2">
    <source>
        <dbReference type="Proteomes" id="UP000663852"/>
    </source>
</evidence>
<dbReference type="OrthoDB" id="9994232at2759"/>
<accession>A0A813PR17</accession>